<evidence type="ECO:0000313" key="6">
    <source>
        <dbReference type="Proteomes" id="UP001176961"/>
    </source>
</evidence>
<keyword evidence="2" id="KW-0132">Cell division</keyword>
<dbReference type="PANTHER" id="PTHR12827:SF3">
    <property type="entry name" value="ANAPHASE-PROMOTING COMPLEX SUBUNIT 1"/>
    <property type="match status" value="1"/>
</dbReference>
<dbReference type="PANTHER" id="PTHR12827">
    <property type="entry name" value="MEIOTIC CHECKPOINT REGULATOR TSG24 FAMILY MEMBER"/>
    <property type="match status" value="1"/>
</dbReference>
<dbReference type="InterPro" id="IPR011989">
    <property type="entry name" value="ARM-like"/>
</dbReference>
<evidence type="ECO:0000256" key="3">
    <source>
        <dbReference type="ARBA" id="ARBA00022776"/>
    </source>
</evidence>
<dbReference type="InterPro" id="IPR024990">
    <property type="entry name" value="Apc1"/>
</dbReference>
<proteinExistence type="inferred from homology"/>
<comment type="similarity">
    <text evidence="1">Belongs to the APC1 family.</text>
</comment>
<dbReference type="GO" id="GO:0007091">
    <property type="term" value="P:metaphase/anaphase transition of mitotic cell cycle"/>
    <property type="evidence" value="ECO:0007669"/>
    <property type="project" value="TreeGrafter"/>
</dbReference>
<dbReference type="GO" id="GO:0031145">
    <property type="term" value="P:anaphase-promoting complex-dependent catabolic process"/>
    <property type="evidence" value="ECO:0007669"/>
    <property type="project" value="TreeGrafter"/>
</dbReference>
<keyword evidence="6" id="KW-1185">Reference proteome</keyword>
<evidence type="ECO:0000256" key="2">
    <source>
        <dbReference type="ARBA" id="ARBA00022618"/>
    </source>
</evidence>
<evidence type="ECO:0000256" key="4">
    <source>
        <dbReference type="ARBA" id="ARBA00023306"/>
    </source>
</evidence>
<name>A0AA36DMN9_CYLNA</name>
<gene>
    <name evidence="5" type="ORF">CYNAS_LOCUS1241</name>
</gene>
<dbReference type="GO" id="GO:0005680">
    <property type="term" value="C:anaphase-promoting complex"/>
    <property type="evidence" value="ECO:0007669"/>
    <property type="project" value="InterPro"/>
</dbReference>
<dbReference type="EMBL" id="CATQJL010000001">
    <property type="protein sequence ID" value="CAJ0589258.1"/>
    <property type="molecule type" value="Genomic_DNA"/>
</dbReference>
<evidence type="ECO:0000313" key="5">
    <source>
        <dbReference type="EMBL" id="CAJ0589258.1"/>
    </source>
</evidence>
<keyword evidence="3" id="KW-0498">Mitosis</keyword>
<evidence type="ECO:0008006" key="7">
    <source>
        <dbReference type="Google" id="ProtNLM"/>
    </source>
</evidence>
<dbReference type="Proteomes" id="UP001176961">
    <property type="component" value="Unassembled WGS sequence"/>
</dbReference>
<evidence type="ECO:0000256" key="1">
    <source>
        <dbReference type="ARBA" id="ARBA00010547"/>
    </source>
</evidence>
<organism evidence="5 6">
    <name type="scientific">Cylicocyclus nassatus</name>
    <name type="common">Nematode worm</name>
    <dbReference type="NCBI Taxonomy" id="53992"/>
    <lineage>
        <taxon>Eukaryota</taxon>
        <taxon>Metazoa</taxon>
        <taxon>Ecdysozoa</taxon>
        <taxon>Nematoda</taxon>
        <taxon>Chromadorea</taxon>
        <taxon>Rhabditida</taxon>
        <taxon>Rhabditina</taxon>
        <taxon>Rhabditomorpha</taxon>
        <taxon>Strongyloidea</taxon>
        <taxon>Strongylidae</taxon>
        <taxon>Cylicocyclus</taxon>
    </lineage>
</organism>
<dbReference type="GO" id="GO:0051301">
    <property type="term" value="P:cell division"/>
    <property type="evidence" value="ECO:0007669"/>
    <property type="project" value="UniProtKB-KW"/>
</dbReference>
<accession>A0AA36DMN9</accession>
<protein>
    <recommendedName>
        <fullName evidence="7">Anaphase-promoting complex subunit 1</fullName>
    </recommendedName>
</protein>
<dbReference type="GO" id="GO:0070979">
    <property type="term" value="P:protein K11-linked ubiquitination"/>
    <property type="evidence" value="ECO:0007669"/>
    <property type="project" value="TreeGrafter"/>
</dbReference>
<dbReference type="AlphaFoldDB" id="A0AA36DMN9"/>
<comment type="caution">
    <text evidence="5">The sequence shown here is derived from an EMBL/GenBank/DDBJ whole genome shotgun (WGS) entry which is preliminary data.</text>
</comment>
<reference evidence="5" key="1">
    <citation type="submission" date="2023-07" db="EMBL/GenBank/DDBJ databases">
        <authorList>
            <consortium name="CYATHOMIX"/>
        </authorList>
    </citation>
    <scope>NUCLEOTIDE SEQUENCE</scope>
    <source>
        <strain evidence="5">N/A</strain>
    </source>
</reference>
<dbReference type="GO" id="GO:0060090">
    <property type="term" value="F:molecular adaptor activity"/>
    <property type="evidence" value="ECO:0007669"/>
    <property type="project" value="TreeGrafter"/>
</dbReference>
<keyword evidence="4" id="KW-0131">Cell cycle</keyword>
<sequence>MHFPGVLGLTAYSSRYAEEFRDCANCIYHVHRNDGLATDEFPSPYAHPTRNFSVDNPFSLWRAVAGILQPPMTQSLAGSSSKVARMLTVLGVGQGVGRLNLMADVHRLLGRNWERRLRLDPSQVERIAQIMFSTTTSAAQKSASLVSEFGFTRWTIEQLPPSIGLFLGSIIVGHHTSTELFQFKRPQTTTTFPQPDEMAQIARIRWPRDVRRDNVRAMLDSTKPVLIATQHLDAGTDGEIREAQEQFLSATWTRYLSQAFGRAFFELRTVLPNPTEPLHVPDLCLSARIYPSNLTYDLTVTENLKQLKEWGEFYNGVAAGLRVVGADVTKVDHEWLTLCHGNDKITPPTAAGLLYAFGLNGHLPNFNTFHVHEVLASLDKFPSIALLLGMAMSKIGTADRQVHKMLTTHLPFLMGPTMLNLKIDPLIQTSAVTGLGILFAQTGHTNVVNKLLNEIGKSLRADEEPSPELSAYKLSAGFAIGLICLGLGDEIEAARPPFKQPLPSIPDRLLALMLGGPRNQCVFIHPQMMTCPEAQAASTTPPQEARSNHVREGPNVNIHMTAHPATIALGLMYMRTGNAAIARELELPATISLLEEIRPDLIFVRVLARSLVLWDEIQPTAEWIDKQIPSVIHDYAKSVLKFPSTAEAEISEKEQAYWDEVVDKETVAEVYLYAMSGACFAMSLKYSGIVDDTYKKVSSILEERMQYLMHDFNIESIDWPARHLIRAASRSVVNLCADMMLTSMGILDVGRGKVETIRFARYRRCHDYELSYWSHYLWKYHEEMSLHRAMAMLFLGDGRYGFKRDNLSIALLVMSMYPIVAHNVADNRLYHQPLRFLWTHAVEPRLIVPMCRRRNKPIQCDIEIHFKNTSPSIPYYYGLAPMVLPPLDDVASISLRGPGVEVMQFDLTNEARKQELIEILTAGHGRVPISVTESCLDEHELAQQEDWTLRQIFDHRVERPSCKVTKLAKELERMRMPSSPGGAGDLRWRSIDNAPAVRQYLKTLHTEISRSPPCLSSFIACDVKLASCVAESDGNMSLANRLDIEAQRLEREVM</sequence>
<dbReference type="Gene3D" id="1.25.10.10">
    <property type="entry name" value="Leucine-rich Repeat Variant"/>
    <property type="match status" value="1"/>
</dbReference>